<keyword evidence="2" id="KW-1185">Reference proteome</keyword>
<protein>
    <submittedName>
        <fullName evidence="1">Uncharacterized protein</fullName>
    </submittedName>
</protein>
<accession>A0ABN8ICG4</accession>
<reference evidence="1" key="1">
    <citation type="submission" date="2022-03" db="EMBL/GenBank/DDBJ databases">
        <authorList>
            <person name="Martin H S."/>
        </authorList>
    </citation>
    <scope>NUCLEOTIDE SEQUENCE</scope>
</reference>
<name>A0ABN8ICG4_9NEOP</name>
<dbReference type="EMBL" id="OW152814">
    <property type="protein sequence ID" value="CAH2050287.1"/>
    <property type="molecule type" value="Genomic_DNA"/>
</dbReference>
<gene>
    <name evidence="1" type="ORF">IPOD504_LOCUS7360</name>
</gene>
<feature type="non-terminal residue" evidence="1">
    <location>
        <position position="1"/>
    </location>
</feature>
<proteinExistence type="predicted"/>
<sequence>MGLQSVRSTTAAVTHRWWATFASETNVRIGNIKSDGNMKQIEVLSIIDGATGAYKVARVVALGQLDPEDALRAAYL</sequence>
<evidence type="ECO:0000313" key="2">
    <source>
        <dbReference type="Proteomes" id="UP000837857"/>
    </source>
</evidence>
<organism evidence="1 2">
    <name type="scientific">Iphiclides podalirius</name>
    <name type="common">scarce swallowtail</name>
    <dbReference type="NCBI Taxonomy" id="110791"/>
    <lineage>
        <taxon>Eukaryota</taxon>
        <taxon>Metazoa</taxon>
        <taxon>Ecdysozoa</taxon>
        <taxon>Arthropoda</taxon>
        <taxon>Hexapoda</taxon>
        <taxon>Insecta</taxon>
        <taxon>Pterygota</taxon>
        <taxon>Neoptera</taxon>
        <taxon>Endopterygota</taxon>
        <taxon>Lepidoptera</taxon>
        <taxon>Glossata</taxon>
        <taxon>Ditrysia</taxon>
        <taxon>Papilionoidea</taxon>
        <taxon>Papilionidae</taxon>
        <taxon>Papilioninae</taxon>
        <taxon>Iphiclides</taxon>
    </lineage>
</organism>
<dbReference type="Proteomes" id="UP000837857">
    <property type="component" value="Chromosome 2"/>
</dbReference>
<evidence type="ECO:0000313" key="1">
    <source>
        <dbReference type="EMBL" id="CAH2050287.1"/>
    </source>
</evidence>